<reference evidence="3" key="2">
    <citation type="journal article" date="2008" name="Nucleic Acids Res.">
        <title>The rice annotation project database (RAP-DB): 2008 update.</title>
        <authorList>
            <consortium name="The rice annotation project (RAP)"/>
        </authorList>
    </citation>
    <scope>GENOME REANNOTATION</scope>
    <source>
        <strain evidence="3">cv. Nipponbare</strain>
    </source>
</reference>
<evidence type="ECO:0000313" key="3">
    <source>
        <dbReference type="Proteomes" id="UP000000763"/>
    </source>
</evidence>
<proteinExistence type="predicted"/>
<name>Q8S6I1_ORYSJ</name>
<evidence type="ECO:0000313" key="2">
    <source>
        <dbReference type="EMBL" id="AAM08558.1"/>
    </source>
</evidence>
<sequence length="323" mass="34719">MAAPAPPTPAASPAARASVVFPTMADIMSASRAQGLRVRLTTLGPFFRVTAARRGGGSGGEGETEEVELGRAQGVVRPWPGGAVLHLDSMRMSRATLQVPDRPLFGLGVFLGAVAVRHGFDAGCKRAELLAINDTDLYHSKLVRFYSRMGFKTVHEVDGSSMIDLAHMLVWGGRGTRMDADIEQLLIKWSKSDAPTRCRIPVWFRHEEGSRPEPDSVPVRHEPDSVSELRRWMRRGRGCRAAVEQRGGAAWSGSDAHPAVAADPAARSSSSRDPGCSSVATLPAPSLRRRDRLGGATRVHPADRSSSRDPAGSSVATSTSRHY</sequence>
<feature type="compositionally biased region" description="Polar residues" evidence="1">
    <location>
        <begin position="314"/>
        <end position="323"/>
    </location>
</feature>
<evidence type="ECO:0000256" key="1">
    <source>
        <dbReference type="SAM" id="MobiDB-lite"/>
    </source>
</evidence>
<gene>
    <name evidence="2" type="primary">OSJNBb0023M11.12</name>
</gene>
<reference evidence="3" key="1">
    <citation type="journal article" date="2005" name="Nature">
        <title>The map-based sequence of the rice genome.</title>
        <authorList>
            <consortium name="International rice genome sequencing project (IRGSP)"/>
            <person name="Matsumoto T."/>
            <person name="Wu J."/>
            <person name="Kanamori H."/>
            <person name="Katayose Y."/>
            <person name="Fujisawa M."/>
            <person name="Namiki N."/>
            <person name="Mizuno H."/>
            <person name="Yamamoto K."/>
            <person name="Antonio B.A."/>
            <person name="Baba T."/>
            <person name="Sakata K."/>
            <person name="Nagamura Y."/>
            <person name="Aoki H."/>
            <person name="Arikawa K."/>
            <person name="Arita K."/>
            <person name="Bito T."/>
            <person name="Chiden Y."/>
            <person name="Fujitsuka N."/>
            <person name="Fukunaka R."/>
            <person name="Hamada M."/>
            <person name="Harada C."/>
            <person name="Hayashi A."/>
            <person name="Hijishita S."/>
            <person name="Honda M."/>
            <person name="Hosokawa S."/>
            <person name="Ichikawa Y."/>
            <person name="Idonuma A."/>
            <person name="Iijima M."/>
            <person name="Ikeda M."/>
            <person name="Ikeno M."/>
            <person name="Ito K."/>
            <person name="Ito S."/>
            <person name="Ito T."/>
            <person name="Ito Y."/>
            <person name="Ito Y."/>
            <person name="Iwabuchi A."/>
            <person name="Kamiya K."/>
            <person name="Karasawa W."/>
            <person name="Kurita K."/>
            <person name="Katagiri S."/>
            <person name="Kikuta A."/>
            <person name="Kobayashi H."/>
            <person name="Kobayashi N."/>
            <person name="Machita K."/>
            <person name="Maehara T."/>
            <person name="Masukawa M."/>
            <person name="Mizubayashi T."/>
            <person name="Mukai Y."/>
            <person name="Nagasaki H."/>
            <person name="Nagata Y."/>
            <person name="Naito S."/>
            <person name="Nakashima M."/>
            <person name="Nakama Y."/>
            <person name="Nakamichi Y."/>
            <person name="Nakamura M."/>
            <person name="Meguro A."/>
            <person name="Negishi M."/>
            <person name="Ohta I."/>
            <person name="Ohta T."/>
            <person name="Okamoto M."/>
            <person name="Ono N."/>
            <person name="Saji S."/>
            <person name="Sakaguchi M."/>
            <person name="Sakai K."/>
            <person name="Shibata M."/>
            <person name="Shimokawa T."/>
            <person name="Song J."/>
            <person name="Takazaki Y."/>
            <person name="Terasawa K."/>
            <person name="Tsugane M."/>
            <person name="Tsuji K."/>
            <person name="Ueda S."/>
            <person name="Waki K."/>
            <person name="Yamagata H."/>
            <person name="Yamamoto M."/>
            <person name="Yamamoto S."/>
            <person name="Yamane H."/>
            <person name="Yoshiki S."/>
            <person name="Yoshihara R."/>
            <person name="Yukawa K."/>
            <person name="Zhong H."/>
            <person name="Yano M."/>
            <person name="Yuan Q."/>
            <person name="Ouyang S."/>
            <person name="Liu J."/>
            <person name="Jones K.M."/>
            <person name="Gansberger K."/>
            <person name="Moffat K."/>
            <person name="Hill J."/>
            <person name="Bera J."/>
            <person name="Fadrosh D."/>
            <person name="Jin S."/>
            <person name="Johri S."/>
            <person name="Kim M."/>
            <person name="Overton L."/>
            <person name="Reardon M."/>
            <person name="Tsitrin T."/>
            <person name="Vuong H."/>
            <person name="Weaver B."/>
            <person name="Ciecko A."/>
            <person name="Tallon L."/>
            <person name="Jackson J."/>
            <person name="Pai G."/>
            <person name="Aken S.V."/>
            <person name="Utterback T."/>
            <person name="Reidmuller S."/>
            <person name="Feldblyum T."/>
            <person name="Hsiao J."/>
            <person name="Zismann V."/>
            <person name="Iobst S."/>
            <person name="de Vazeille A.R."/>
            <person name="Buell C.R."/>
            <person name="Ying K."/>
            <person name="Li Y."/>
            <person name="Lu T."/>
            <person name="Huang Y."/>
            <person name="Zhao Q."/>
            <person name="Feng Q."/>
            <person name="Zhang L."/>
            <person name="Zhu J."/>
            <person name="Weng Q."/>
            <person name="Mu J."/>
            <person name="Lu Y."/>
            <person name="Fan D."/>
            <person name="Liu Y."/>
            <person name="Guan J."/>
            <person name="Zhang Y."/>
            <person name="Yu S."/>
            <person name="Liu X."/>
            <person name="Zhang Y."/>
            <person name="Hong G."/>
            <person name="Han B."/>
            <person name="Choisne N."/>
            <person name="Demange N."/>
            <person name="Orjeda G."/>
            <person name="Samain S."/>
            <person name="Cattolico L."/>
            <person name="Pelletier E."/>
            <person name="Couloux A."/>
            <person name="Segurens B."/>
            <person name="Wincker P."/>
            <person name="D'Hont A."/>
            <person name="Scarpelli C."/>
            <person name="Weissenbach J."/>
            <person name="Salanoubat M."/>
            <person name="Quetier F."/>
            <person name="Yu Y."/>
            <person name="Kim H.R."/>
            <person name="Rambo T."/>
            <person name="Currie J."/>
            <person name="Collura K."/>
            <person name="Luo M."/>
            <person name="Yang T."/>
            <person name="Ammiraju J.S.S."/>
            <person name="Engler F."/>
            <person name="Soderlund C."/>
            <person name="Wing R.A."/>
            <person name="Palmer L.E."/>
            <person name="de la Bastide M."/>
            <person name="Spiegel L."/>
            <person name="Nascimento L."/>
            <person name="Zutavern T."/>
            <person name="O'Shaughnessy A."/>
            <person name="Dike S."/>
            <person name="Dedhia N."/>
            <person name="Preston R."/>
            <person name="Balija V."/>
            <person name="McCombie W.R."/>
            <person name="Chow T."/>
            <person name="Chen H."/>
            <person name="Chung M."/>
            <person name="Chen C."/>
            <person name="Shaw J."/>
            <person name="Wu H."/>
            <person name="Hsiao K."/>
            <person name="Chao Y."/>
            <person name="Chu M."/>
            <person name="Cheng C."/>
            <person name="Hour A."/>
            <person name="Lee P."/>
            <person name="Lin S."/>
            <person name="Lin Y."/>
            <person name="Liou J."/>
            <person name="Liu S."/>
            <person name="Hsing Y."/>
            <person name="Raghuvanshi S."/>
            <person name="Mohanty A."/>
            <person name="Bharti A.K."/>
            <person name="Gaur A."/>
            <person name="Gupta V."/>
            <person name="Kumar D."/>
            <person name="Ravi V."/>
            <person name="Vij S."/>
            <person name="Kapur A."/>
            <person name="Khurana P."/>
            <person name="Khurana P."/>
            <person name="Khurana J.P."/>
            <person name="Tyagi A.K."/>
            <person name="Gaikwad K."/>
            <person name="Singh A."/>
            <person name="Dalal V."/>
            <person name="Srivastava S."/>
            <person name="Dixit A."/>
            <person name="Pal A.K."/>
            <person name="Ghazi I.A."/>
            <person name="Yadav M."/>
            <person name="Pandit A."/>
            <person name="Bhargava A."/>
            <person name="Sureshbabu K."/>
            <person name="Batra K."/>
            <person name="Sharma T.R."/>
            <person name="Mohapatra T."/>
            <person name="Singh N.K."/>
            <person name="Messing J."/>
            <person name="Nelson A.B."/>
            <person name="Fuks G."/>
            <person name="Kavchok S."/>
            <person name="Keizer G."/>
            <person name="Linton E."/>
            <person name="Llaca V."/>
            <person name="Song R."/>
            <person name="Tanyolac B."/>
            <person name="Young S."/>
            <person name="Ho-Il K."/>
            <person name="Hahn J.H."/>
            <person name="Sangsakoo G."/>
            <person name="Vanavichit A."/>
            <person name="de Mattos Luiz.A.T."/>
            <person name="Zimmer P.D."/>
            <person name="Malone G."/>
            <person name="Dellagostin O."/>
            <person name="de Oliveira A.C."/>
            <person name="Bevan M."/>
            <person name="Bancroft I."/>
            <person name="Minx P."/>
            <person name="Cordum H."/>
            <person name="Wilson R."/>
            <person name="Cheng Z."/>
            <person name="Jin W."/>
            <person name="Jiang J."/>
            <person name="Leong S.A."/>
            <person name="Iwama H."/>
            <person name="Gojobori T."/>
            <person name="Itoh T."/>
            <person name="Niimura Y."/>
            <person name="Fujii Y."/>
            <person name="Habara T."/>
            <person name="Sakai H."/>
            <person name="Sato Y."/>
            <person name="Wilson G."/>
            <person name="Kumar K."/>
            <person name="McCouch S."/>
            <person name="Juretic N."/>
            <person name="Hoen D."/>
            <person name="Wright S."/>
            <person name="Bruskiewich R."/>
            <person name="Bureau T."/>
            <person name="Miyao A."/>
            <person name="Hirochika H."/>
            <person name="Nishikawa T."/>
            <person name="Kadowaki K."/>
            <person name="Sugiura M."/>
            <person name="Burr B."/>
            <person name="Sasaki T."/>
        </authorList>
    </citation>
    <scope>NUCLEOTIDE SEQUENCE [LARGE SCALE GENOMIC DNA]</scope>
    <source>
        <strain evidence="3">cv. Nipponbare</strain>
    </source>
</reference>
<feature type="region of interest" description="Disordered" evidence="1">
    <location>
        <begin position="247"/>
        <end position="323"/>
    </location>
</feature>
<dbReference type="EMBL" id="AC092749">
    <property type="protein sequence ID" value="AAM08558.1"/>
    <property type="molecule type" value="Genomic_DNA"/>
</dbReference>
<dbReference type="HOGENOM" id="CLU_101183_1_0_1"/>
<feature type="compositionally biased region" description="Low complexity" evidence="1">
    <location>
        <begin position="254"/>
        <end position="278"/>
    </location>
</feature>
<dbReference type="Proteomes" id="UP000000763">
    <property type="component" value="Chromosome 10"/>
</dbReference>
<accession>Q8S6I1</accession>
<dbReference type="AlphaFoldDB" id="Q8S6I1"/>
<dbReference type="PANTHER" id="PTHR36897">
    <property type="entry name" value="OS10G0351100-LIKE PROTEIN"/>
    <property type="match status" value="1"/>
</dbReference>
<dbReference type="PANTHER" id="PTHR36897:SF2">
    <property type="entry name" value="OS10G0350800 PROTEIN"/>
    <property type="match status" value="1"/>
</dbReference>
<organism evidence="2 3">
    <name type="scientific">Oryza sativa subsp. japonica</name>
    <name type="common">Rice</name>
    <dbReference type="NCBI Taxonomy" id="39947"/>
    <lineage>
        <taxon>Eukaryota</taxon>
        <taxon>Viridiplantae</taxon>
        <taxon>Streptophyta</taxon>
        <taxon>Embryophyta</taxon>
        <taxon>Tracheophyta</taxon>
        <taxon>Spermatophyta</taxon>
        <taxon>Magnoliopsida</taxon>
        <taxon>Liliopsida</taxon>
        <taxon>Poales</taxon>
        <taxon>Poaceae</taxon>
        <taxon>BOP clade</taxon>
        <taxon>Oryzoideae</taxon>
        <taxon>Oryzeae</taxon>
        <taxon>Oryzinae</taxon>
        <taxon>Oryza</taxon>
        <taxon>Oryza sativa</taxon>
    </lineage>
</organism>
<protein>
    <submittedName>
        <fullName evidence="2">Uncharacterized protein</fullName>
    </submittedName>
</protein>